<feature type="domain" description="PucR C-terminal helix-turn-helix" evidence="2">
    <location>
        <begin position="363"/>
        <end position="420"/>
    </location>
</feature>
<feature type="domain" description="RsbT co-antagonist protein RsbRD N-terminal" evidence="3">
    <location>
        <begin position="33"/>
        <end position="166"/>
    </location>
</feature>
<feature type="domain" description="CdaR GGDEF-like" evidence="4">
    <location>
        <begin position="192"/>
        <end position="314"/>
    </location>
</feature>
<dbReference type="Gene3D" id="1.10.10.2840">
    <property type="entry name" value="PucR C-terminal helix-turn-helix domain"/>
    <property type="match status" value="1"/>
</dbReference>
<comment type="caution">
    <text evidence="5">The sequence shown here is derived from an EMBL/GenBank/DDBJ whole genome shotgun (WGS) entry which is preliminary data.</text>
</comment>
<evidence type="ECO:0000256" key="1">
    <source>
        <dbReference type="ARBA" id="ARBA00006754"/>
    </source>
</evidence>
<name>A0A846YLV9_9NOCA</name>
<organism evidence="5 6">
    <name type="scientific">Nocardia flavorosea</name>
    <dbReference type="NCBI Taxonomy" id="53429"/>
    <lineage>
        <taxon>Bacteria</taxon>
        <taxon>Bacillati</taxon>
        <taxon>Actinomycetota</taxon>
        <taxon>Actinomycetes</taxon>
        <taxon>Mycobacteriales</taxon>
        <taxon>Nocardiaceae</taxon>
        <taxon>Nocardia</taxon>
    </lineage>
</organism>
<dbReference type="Pfam" id="PF13556">
    <property type="entry name" value="HTH_30"/>
    <property type="match status" value="1"/>
</dbReference>
<evidence type="ECO:0000313" key="5">
    <source>
        <dbReference type="EMBL" id="NKY57919.1"/>
    </source>
</evidence>
<dbReference type="EMBL" id="JAAXOT010000008">
    <property type="protein sequence ID" value="NKY57919.1"/>
    <property type="molecule type" value="Genomic_DNA"/>
</dbReference>
<dbReference type="InterPro" id="IPR041522">
    <property type="entry name" value="CdaR_GGDEF"/>
</dbReference>
<reference evidence="5 6" key="1">
    <citation type="submission" date="2020-04" db="EMBL/GenBank/DDBJ databases">
        <title>MicrobeNet Type strains.</title>
        <authorList>
            <person name="Nicholson A.C."/>
        </authorList>
    </citation>
    <scope>NUCLEOTIDE SEQUENCE [LARGE SCALE GENOMIC DNA]</scope>
    <source>
        <strain evidence="5 6">JCM 3332</strain>
    </source>
</reference>
<dbReference type="RefSeq" id="WP_062978525.1">
    <property type="nucleotide sequence ID" value="NZ_JAAXOT010000008.1"/>
</dbReference>
<sequence>MSAGSHPPAASLPGPVQLARTRVAGIVYDRAEEIAEQGSTAILTQIPGYAGRDSEFRADVHDQVARLCRTGLGALLDHRRVTATDLAHTRRAAVRRARSGLPLADYITAFRLGQQTFWKHLIAHAGDSPAAREATLSLVLPLTRYCDLISTEATQAYLDFQQHHPGEAGRDEHDLVEALLGGTLPERGPLPAAAAAHGIGPAPGERFVVIAATVLDSSERSTHSATEAPQIVSSALARTGVNGHRTLAVARDTEIVAVAGLGRAAAGELCTRLRRTRDTLFAEGITTGFGISTVVTGVEQLPRGRQEAVSALDLLPDSGGVLALPELTPFRYLVLSSDETARGLVDPRIARALADDQAKGGVLADTIRAFIAADTNLREAADALRIHHNTAKYRLRRIQQLTGRNIRTVTDLVELLVAIELRQAPAPVPRER</sequence>
<dbReference type="Pfam" id="PF17853">
    <property type="entry name" value="GGDEF_2"/>
    <property type="match status" value="1"/>
</dbReference>
<dbReference type="PANTHER" id="PTHR33744">
    <property type="entry name" value="CARBOHYDRATE DIACID REGULATOR"/>
    <property type="match status" value="1"/>
</dbReference>
<protein>
    <submittedName>
        <fullName evidence="5">PucR family transcriptional regulator</fullName>
    </submittedName>
</protein>
<proteinExistence type="inferred from homology"/>
<gene>
    <name evidence="5" type="ORF">HGA15_17595</name>
</gene>
<dbReference type="Pfam" id="PF14361">
    <property type="entry name" value="RsbRD_N"/>
    <property type="match status" value="1"/>
</dbReference>
<keyword evidence="6" id="KW-1185">Reference proteome</keyword>
<dbReference type="InterPro" id="IPR042070">
    <property type="entry name" value="PucR_C-HTH_sf"/>
</dbReference>
<evidence type="ECO:0000259" key="4">
    <source>
        <dbReference type="Pfam" id="PF17853"/>
    </source>
</evidence>
<evidence type="ECO:0000259" key="3">
    <source>
        <dbReference type="Pfam" id="PF14361"/>
    </source>
</evidence>
<dbReference type="InterPro" id="IPR025736">
    <property type="entry name" value="PucR_C-HTH_dom"/>
</dbReference>
<evidence type="ECO:0000313" key="6">
    <source>
        <dbReference type="Proteomes" id="UP000570678"/>
    </source>
</evidence>
<accession>A0A846YLV9</accession>
<dbReference type="PANTHER" id="PTHR33744:SF1">
    <property type="entry name" value="DNA-BINDING TRANSCRIPTIONAL ACTIVATOR ADER"/>
    <property type="match status" value="1"/>
</dbReference>
<dbReference type="Proteomes" id="UP000570678">
    <property type="component" value="Unassembled WGS sequence"/>
</dbReference>
<evidence type="ECO:0000259" key="2">
    <source>
        <dbReference type="Pfam" id="PF13556"/>
    </source>
</evidence>
<dbReference type="AlphaFoldDB" id="A0A846YLV9"/>
<dbReference type="InterPro" id="IPR051448">
    <property type="entry name" value="CdaR-like_regulators"/>
</dbReference>
<comment type="similarity">
    <text evidence="1">Belongs to the CdaR family.</text>
</comment>
<dbReference type="InterPro" id="IPR025751">
    <property type="entry name" value="RsbRD_N_dom"/>
</dbReference>